<proteinExistence type="predicted"/>
<dbReference type="OrthoDB" id="9768793at2"/>
<dbReference type="Pfam" id="PF00248">
    <property type="entry name" value="Aldo_ket_red"/>
    <property type="match status" value="1"/>
</dbReference>
<dbReference type="EMBL" id="SOEZ01000009">
    <property type="protein sequence ID" value="TFB56057.1"/>
    <property type="molecule type" value="Genomic_DNA"/>
</dbReference>
<keyword evidence="4" id="KW-1185">Reference proteome</keyword>
<sequence length="380" mass="40415">MPRYAAPQPSAPRSAPHALHKSLLPRSPRESRVAQPLSVGPPPISAPVPVQSVPATGPVETGRDTPVRRRIADTDLLVHPLALGGSVFGWTIDGSAAMRVLDRHRDLGGNFVDTADSYAAGRSEVIIGSWLRSRGARDDTVIATKIGRNRDHPGLSAASITGAVQASLERLGTDHIDLLYFHLDDPDVPLEESLGAVDALIRRGQVRYLAASNFTAERLMEARVLSANGLPRFVALETHYNLVHREPFESSLALPTHAQGMAVLPYFALAHGFLAGRYRTRADATGTARAGRAAAYLNRNGLRVLGVVDRIAVDHGVPPATIALAWLLARDGTFVPVAGASLPEQVDALVAAAGIRLGRGEMVELDRVSVAPGPATGPRR</sequence>
<dbReference type="GO" id="GO:0005829">
    <property type="term" value="C:cytosol"/>
    <property type="evidence" value="ECO:0007669"/>
    <property type="project" value="TreeGrafter"/>
</dbReference>
<dbReference type="InterPro" id="IPR050523">
    <property type="entry name" value="AKR_Detox_Biosynth"/>
</dbReference>
<dbReference type="InterPro" id="IPR023210">
    <property type="entry name" value="NADP_OxRdtase_dom"/>
</dbReference>
<evidence type="ECO:0000313" key="4">
    <source>
        <dbReference type="Proteomes" id="UP000297866"/>
    </source>
</evidence>
<feature type="compositionally biased region" description="Low complexity" evidence="1">
    <location>
        <begin position="1"/>
        <end position="17"/>
    </location>
</feature>
<protein>
    <submittedName>
        <fullName evidence="3">Aldo/keto reductase</fullName>
    </submittedName>
</protein>
<evidence type="ECO:0000256" key="1">
    <source>
        <dbReference type="SAM" id="MobiDB-lite"/>
    </source>
</evidence>
<dbReference type="InterPro" id="IPR036812">
    <property type="entry name" value="NAD(P)_OxRdtase_dom_sf"/>
</dbReference>
<dbReference type="PANTHER" id="PTHR43364">
    <property type="entry name" value="NADH-SPECIFIC METHYLGLYOXAL REDUCTASE-RELATED"/>
    <property type="match status" value="1"/>
</dbReference>
<name>A0A4V3I6V0_9MICO</name>
<feature type="domain" description="NADP-dependent oxidoreductase" evidence="2">
    <location>
        <begin position="81"/>
        <end position="368"/>
    </location>
</feature>
<dbReference type="AlphaFoldDB" id="A0A4V3I6V0"/>
<gene>
    <name evidence="3" type="ORF">E3O23_01635</name>
</gene>
<comment type="caution">
    <text evidence="3">The sequence shown here is derived from an EMBL/GenBank/DDBJ whole genome shotgun (WGS) entry which is preliminary data.</text>
</comment>
<reference evidence="3 4" key="1">
    <citation type="submission" date="2019-03" db="EMBL/GenBank/DDBJ databases">
        <title>Genomics of glacier-inhabiting Cryobacterium strains.</title>
        <authorList>
            <person name="Liu Q."/>
            <person name="Xin Y.-H."/>
        </authorList>
    </citation>
    <scope>NUCLEOTIDE SEQUENCE [LARGE SCALE GENOMIC DNA]</scope>
    <source>
        <strain evidence="3 4">Sr47</strain>
    </source>
</reference>
<dbReference type="SUPFAM" id="SSF51430">
    <property type="entry name" value="NAD(P)-linked oxidoreductase"/>
    <property type="match status" value="1"/>
</dbReference>
<dbReference type="Proteomes" id="UP000297866">
    <property type="component" value="Unassembled WGS sequence"/>
</dbReference>
<evidence type="ECO:0000313" key="3">
    <source>
        <dbReference type="EMBL" id="TFB56057.1"/>
    </source>
</evidence>
<organism evidence="3 4">
    <name type="scientific">Cryobacterium tagatosivorans</name>
    <dbReference type="NCBI Taxonomy" id="1259199"/>
    <lineage>
        <taxon>Bacteria</taxon>
        <taxon>Bacillati</taxon>
        <taxon>Actinomycetota</taxon>
        <taxon>Actinomycetes</taxon>
        <taxon>Micrococcales</taxon>
        <taxon>Microbacteriaceae</taxon>
        <taxon>Cryobacterium</taxon>
    </lineage>
</organism>
<feature type="region of interest" description="Disordered" evidence="1">
    <location>
        <begin position="1"/>
        <end position="64"/>
    </location>
</feature>
<dbReference type="CDD" id="cd19081">
    <property type="entry name" value="AKR_AKR9C1"/>
    <property type="match status" value="1"/>
</dbReference>
<dbReference type="Gene3D" id="3.20.20.100">
    <property type="entry name" value="NADP-dependent oxidoreductase domain"/>
    <property type="match status" value="1"/>
</dbReference>
<dbReference type="PANTHER" id="PTHR43364:SF6">
    <property type="entry name" value="OXIDOREDUCTASE-RELATED"/>
    <property type="match status" value="1"/>
</dbReference>
<evidence type="ECO:0000259" key="2">
    <source>
        <dbReference type="Pfam" id="PF00248"/>
    </source>
</evidence>
<accession>A0A4V3I6V0</accession>